<dbReference type="PROSITE" id="PS50076">
    <property type="entry name" value="DNAJ_2"/>
    <property type="match status" value="1"/>
</dbReference>
<dbReference type="GeneID" id="36516022"/>
<dbReference type="Pfam" id="PF00226">
    <property type="entry name" value="DnaJ"/>
    <property type="match status" value="1"/>
</dbReference>
<dbReference type="InterPro" id="IPR018253">
    <property type="entry name" value="DnaJ_domain_CS"/>
</dbReference>
<evidence type="ECO:0000313" key="10">
    <source>
        <dbReference type="Proteomes" id="UP000238350"/>
    </source>
</evidence>
<evidence type="ECO:0000256" key="1">
    <source>
        <dbReference type="ARBA" id="ARBA00004389"/>
    </source>
</evidence>
<dbReference type="InterPro" id="IPR051100">
    <property type="entry name" value="DnaJ_subfamily_B/C"/>
</dbReference>
<dbReference type="GO" id="GO:0071218">
    <property type="term" value="P:cellular response to misfolded protein"/>
    <property type="evidence" value="ECO:0007669"/>
    <property type="project" value="TreeGrafter"/>
</dbReference>
<evidence type="ECO:0000259" key="8">
    <source>
        <dbReference type="PROSITE" id="PS50076"/>
    </source>
</evidence>
<keyword evidence="3" id="KW-0256">Endoplasmic reticulum</keyword>
<keyword evidence="2 7" id="KW-0812">Transmembrane</keyword>
<evidence type="ECO:0000256" key="5">
    <source>
        <dbReference type="ARBA" id="ARBA00023136"/>
    </source>
</evidence>
<dbReference type="RefSeq" id="XP_024664599.1">
    <property type="nucleotide sequence ID" value="XM_024808831.1"/>
</dbReference>
<protein>
    <submittedName>
        <fullName evidence="9">Putative J domain-containing protein C17A3.05c</fullName>
    </submittedName>
</protein>
<dbReference type="PANTHER" id="PTHR43908">
    <property type="entry name" value="AT29763P-RELATED"/>
    <property type="match status" value="1"/>
</dbReference>
<dbReference type="SUPFAM" id="SSF46565">
    <property type="entry name" value="Chaperone J-domain"/>
    <property type="match status" value="1"/>
</dbReference>
<dbReference type="CDD" id="cd06257">
    <property type="entry name" value="DnaJ"/>
    <property type="match status" value="1"/>
</dbReference>
<feature type="domain" description="J" evidence="8">
    <location>
        <begin position="45"/>
        <end position="109"/>
    </location>
</feature>
<sequence length="361" mass="39922">MSSTGADTSGGTASRRDHKQGNQDRSYTAEQHEAVKRVMRCQATDYYEILKIKKDCTETEVRKSYRRLALTMHPDKNAAPQADEAFKRVSKAFQVLSDADKKRIYDQTGADPEQRGGMPSGASAFGRAAGGSPFAGGGMHGGFDPEDIFSAFFGGNQAFGSPFGGAFGGPFGGGGTQFAFGGAGGPRVYTFNAGNPFAQFGEQARRRAAHQGGEAAGEQPTRMQRFMQFLPLLFIIVPYIFSLIFGGDSSAAAAAPRFKFDREPPYIQLRHTPRFGVNFYVNPLDVQGLSDVKLRRLDREAEAKYVSVLRVNCEHEHHIREEMLRESMGWFVRDQEKYQQALNHPMPHCERLDELGLRLNS</sequence>
<dbReference type="STRING" id="45607.A0A2T0FI32"/>
<gene>
    <name evidence="9" type="ORF">B9G98_02274</name>
</gene>
<organism evidence="9 10">
    <name type="scientific">Wickerhamiella sorbophila</name>
    <dbReference type="NCBI Taxonomy" id="45607"/>
    <lineage>
        <taxon>Eukaryota</taxon>
        <taxon>Fungi</taxon>
        <taxon>Dikarya</taxon>
        <taxon>Ascomycota</taxon>
        <taxon>Saccharomycotina</taxon>
        <taxon>Dipodascomycetes</taxon>
        <taxon>Dipodascales</taxon>
        <taxon>Trichomonascaceae</taxon>
        <taxon>Wickerhamiella</taxon>
    </lineage>
</organism>
<dbReference type="OrthoDB" id="1507364at2759"/>
<evidence type="ECO:0000256" key="7">
    <source>
        <dbReference type="SAM" id="Phobius"/>
    </source>
</evidence>
<accession>A0A2T0FI32</accession>
<dbReference type="InterPro" id="IPR015399">
    <property type="entry name" value="DUF1977_DnaJ-like"/>
</dbReference>
<name>A0A2T0FI32_9ASCO</name>
<reference evidence="9 10" key="1">
    <citation type="submission" date="2017-04" db="EMBL/GenBank/DDBJ databases">
        <title>Genome sequencing of [Candida] sorbophila.</title>
        <authorList>
            <person name="Ahn J.O."/>
        </authorList>
    </citation>
    <scope>NUCLEOTIDE SEQUENCE [LARGE SCALE GENOMIC DNA]</scope>
    <source>
        <strain evidence="9 10">DS02</strain>
    </source>
</reference>
<proteinExistence type="predicted"/>
<feature type="compositionally biased region" description="Polar residues" evidence="6">
    <location>
        <begin position="1"/>
        <end position="12"/>
    </location>
</feature>
<keyword evidence="4 7" id="KW-1133">Transmembrane helix</keyword>
<feature type="compositionally biased region" description="Low complexity" evidence="6">
    <location>
        <begin position="120"/>
        <end position="129"/>
    </location>
</feature>
<evidence type="ECO:0000313" key="9">
    <source>
        <dbReference type="EMBL" id="PRT54654.1"/>
    </source>
</evidence>
<dbReference type="Proteomes" id="UP000238350">
    <property type="component" value="Unassembled WGS sequence"/>
</dbReference>
<dbReference type="InterPro" id="IPR001623">
    <property type="entry name" value="DnaJ_domain"/>
</dbReference>
<dbReference type="Pfam" id="PF09320">
    <property type="entry name" value="DUF1977"/>
    <property type="match status" value="1"/>
</dbReference>
<dbReference type="Gene3D" id="1.10.287.110">
    <property type="entry name" value="DnaJ domain"/>
    <property type="match status" value="1"/>
</dbReference>
<evidence type="ECO:0000256" key="3">
    <source>
        <dbReference type="ARBA" id="ARBA00022824"/>
    </source>
</evidence>
<dbReference type="FunFam" id="1.10.287.110:FF:000070">
    <property type="entry name" value="Endoplasmic reticulum protein, putative"/>
    <property type="match status" value="1"/>
</dbReference>
<dbReference type="InterPro" id="IPR036869">
    <property type="entry name" value="J_dom_sf"/>
</dbReference>
<comment type="subcellular location">
    <subcellularLocation>
        <location evidence="1">Endoplasmic reticulum membrane</location>
        <topology evidence="1">Single-pass membrane protein</topology>
    </subcellularLocation>
</comment>
<dbReference type="EMBL" id="NDIQ01000021">
    <property type="protein sequence ID" value="PRT54654.1"/>
    <property type="molecule type" value="Genomic_DNA"/>
</dbReference>
<feature type="transmembrane region" description="Helical" evidence="7">
    <location>
        <begin position="229"/>
        <end position="247"/>
    </location>
</feature>
<keyword evidence="10" id="KW-1185">Reference proteome</keyword>
<dbReference type="AlphaFoldDB" id="A0A2T0FI32"/>
<feature type="region of interest" description="Disordered" evidence="6">
    <location>
        <begin position="108"/>
        <end position="129"/>
    </location>
</feature>
<dbReference type="SMART" id="SM00271">
    <property type="entry name" value="DnaJ"/>
    <property type="match status" value="1"/>
</dbReference>
<dbReference type="PROSITE" id="PS00636">
    <property type="entry name" value="DNAJ_1"/>
    <property type="match status" value="1"/>
</dbReference>
<evidence type="ECO:0000256" key="2">
    <source>
        <dbReference type="ARBA" id="ARBA00022692"/>
    </source>
</evidence>
<dbReference type="PANTHER" id="PTHR43908:SF3">
    <property type="entry name" value="AT29763P-RELATED"/>
    <property type="match status" value="1"/>
</dbReference>
<dbReference type="GO" id="GO:0005789">
    <property type="term" value="C:endoplasmic reticulum membrane"/>
    <property type="evidence" value="ECO:0007669"/>
    <property type="project" value="UniProtKB-SubCell"/>
</dbReference>
<comment type="caution">
    <text evidence="9">The sequence shown here is derived from an EMBL/GenBank/DDBJ whole genome shotgun (WGS) entry which is preliminary data.</text>
</comment>
<dbReference type="GO" id="GO:0030544">
    <property type="term" value="F:Hsp70 protein binding"/>
    <property type="evidence" value="ECO:0007669"/>
    <property type="project" value="TreeGrafter"/>
</dbReference>
<feature type="region of interest" description="Disordered" evidence="6">
    <location>
        <begin position="1"/>
        <end position="31"/>
    </location>
</feature>
<dbReference type="PRINTS" id="PR00625">
    <property type="entry name" value="JDOMAIN"/>
</dbReference>
<evidence type="ECO:0000256" key="4">
    <source>
        <dbReference type="ARBA" id="ARBA00022989"/>
    </source>
</evidence>
<keyword evidence="5 7" id="KW-0472">Membrane</keyword>
<evidence type="ECO:0000256" key="6">
    <source>
        <dbReference type="SAM" id="MobiDB-lite"/>
    </source>
</evidence>